<evidence type="ECO:0000256" key="1">
    <source>
        <dbReference type="SAM" id="MobiDB-lite"/>
    </source>
</evidence>
<comment type="caution">
    <text evidence="2">The sequence shown here is derived from an EMBL/GenBank/DDBJ whole genome shotgun (WGS) entry which is preliminary data.</text>
</comment>
<dbReference type="EMBL" id="BSOR01000079">
    <property type="protein sequence ID" value="GLR65210.1"/>
    <property type="molecule type" value="Genomic_DNA"/>
</dbReference>
<reference evidence="3" key="1">
    <citation type="journal article" date="2019" name="Int. J. Syst. Evol. Microbiol.">
        <title>The Global Catalogue of Microorganisms (GCM) 10K type strain sequencing project: providing services to taxonomists for standard genome sequencing and annotation.</title>
        <authorList>
            <consortium name="The Broad Institute Genomics Platform"/>
            <consortium name="The Broad Institute Genome Sequencing Center for Infectious Disease"/>
            <person name="Wu L."/>
            <person name="Ma J."/>
        </authorList>
    </citation>
    <scope>NUCLEOTIDE SEQUENCE [LARGE SCALE GENOMIC DNA]</scope>
    <source>
        <strain evidence="3">NBRC 100033</strain>
    </source>
</reference>
<name>A0ABQ6A537_9GAMM</name>
<keyword evidence="3" id="KW-1185">Reference proteome</keyword>
<protein>
    <submittedName>
        <fullName evidence="2">Uncharacterized protein</fullName>
    </submittedName>
</protein>
<evidence type="ECO:0000313" key="3">
    <source>
        <dbReference type="Proteomes" id="UP001156682"/>
    </source>
</evidence>
<feature type="region of interest" description="Disordered" evidence="1">
    <location>
        <begin position="51"/>
        <end position="71"/>
    </location>
</feature>
<gene>
    <name evidence="2" type="ORF">GCM10007878_26490</name>
</gene>
<proteinExistence type="predicted"/>
<evidence type="ECO:0000313" key="2">
    <source>
        <dbReference type="EMBL" id="GLR65210.1"/>
    </source>
</evidence>
<sequence length="114" mass="12877">MPRLFKKAPIPRCCECCKPNTQKTIAQPNKLPTFKALKNCWLLKLRRDLKQKKAKTKPAPRNRRAIKNKGLKPTNVSLEKIHPAAAIKVATTSHISALKCDVIMLTLKTHKINS</sequence>
<organism evidence="2 3">
    <name type="scientific">Marinospirillum insulare</name>
    <dbReference type="NCBI Taxonomy" id="217169"/>
    <lineage>
        <taxon>Bacteria</taxon>
        <taxon>Pseudomonadati</taxon>
        <taxon>Pseudomonadota</taxon>
        <taxon>Gammaproteobacteria</taxon>
        <taxon>Oceanospirillales</taxon>
        <taxon>Oceanospirillaceae</taxon>
        <taxon>Marinospirillum</taxon>
    </lineage>
</organism>
<accession>A0ABQ6A537</accession>
<feature type="compositionally biased region" description="Basic residues" evidence="1">
    <location>
        <begin position="51"/>
        <end position="70"/>
    </location>
</feature>
<dbReference type="Proteomes" id="UP001156682">
    <property type="component" value="Unassembled WGS sequence"/>
</dbReference>